<accession>A0A1X9SXY6</accession>
<dbReference type="EMBL" id="CP018789">
    <property type="protein sequence ID" value="ARR01056.1"/>
    <property type="molecule type" value="Genomic_DNA"/>
</dbReference>
<dbReference type="InterPro" id="IPR013417">
    <property type="entry name" value="CHP02588"/>
</dbReference>
<reference evidence="3 5" key="3">
    <citation type="submission" date="2024-01" db="EMBL/GenBank/DDBJ databases">
        <title>Campylobacter porcellus sp. nov.</title>
        <authorList>
            <person name="Papic B."/>
            <person name="Gruntar I."/>
        </authorList>
    </citation>
    <scope>NUCLEOTIDE SEQUENCE [LARGE SCALE GENOMIC DNA]</scope>
    <source>
        <strain evidence="3 5">CX2-4855-23</strain>
    </source>
</reference>
<organism evidence="2 4">
    <name type="scientific">Campylobacter porcelli</name>
    <dbReference type="NCBI Taxonomy" id="1660073"/>
    <lineage>
        <taxon>Bacteria</taxon>
        <taxon>Pseudomonadati</taxon>
        <taxon>Campylobacterota</taxon>
        <taxon>Epsilonproteobacteria</taxon>
        <taxon>Campylobacterales</taxon>
        <taxon>Campylobacteraceae</taxon>
        <taxon>Campylobacter</taxon>
    </lineage>
</organism>
<evidence type="ECO:0000313" key="4">
    <source>
        <dbReference type="Proteomes" id="UP000194260"/>
    </source>
</evidence>
<evidence type="ECO:0000313" key="5">
    <source>
        <dbReference type="Proteomes" id="UP001331664"/>
    </source>
</evidence>
<protein>
    <submittedName>
        <fullName evidence="2">DUF2393 domain protein</fullName>
    </submittedName>
    <submittedName>
        <fullName evidence="3">DUF2393 family protein</fullName>
    </submittedName>
</protein>
<keyword evidence="1" id="KW-0472">Membrane</keyword>
<name>A0A1X9SXY6_9BACT</name>
<dbReference type="Pfam" id="PF09624">
    <property type="entry name" value="DUF2393"/>
    <property type="match status" value="1"/>
</dbReference>
<dbReference type="EMBL" id="JAZBRD010000010">
    <property type="protein sequence ID" value="MEE3745000.1"/>
    <property type="molecule type" value="Genomic_DNA"/>
</dbReference>
<dbReference type="AlphaFoldDB" id="A0A1X9SXY6"/>
<evidence type="ECO:0000313" key="2">
    <source>
        <dbReference type="EMBL" id="ARR01056.1"/>
    </source>
</evidence>
<dbReference type="Proteomes" id="UP000194260">
    <property type="component" value="Chromosome"/>
</dbReference>
<feature type="transmembrane region" description="Helical" evidence="1">
    <location>
        <begin position="39"/>
        <end position="58"/>
    </location>
</feature>
<reference evidence="2" key="2">
    <citation type="journal article" date="2017" name="Genome Biol. Evol.">
        <title>Comparative genomic analysis identifies a Campylobacter clade deficient in selenium metabolism.</title>
        <authorList>
            <person name="Miller W.G."/>
            <person name="Yee E."/>
            <person name="Lopes B.S."/>
            <person name="Chapman M.H."/>
            <person name="Huynh S."/>
            <person name="Bono J.L."/>
            <person name="Parker C.T."/>
            <person name="Strachan N.J.C."/>
            <person name="Forbes K.J."/>
        </authorList>
    </citation>
    <scope>NUCLEOTIDE SEQUENCE [LARGE SCALE GENOMIC DNA]</scope>
    <source>
        <strain evidence="2">RM6137</strain>
    </source>
</reference>
<feature type="transmembrane region" description="Helical" evidence="1">
    <location>
        <begin position="6"/>
        <end position="27"/>
    </location>
</feature>
<keyword evidence="1" id="KW-1133">Transmembrane helix</keyword>
<evidence type="ECO:0000313" key="3">
    <source>
        <dbReference type="EMBL" id="MEE3745000.1"/>
    </source>
</evidence>
<dbReference type="KEGG" id="camy:CSUIS_1260"/>
<dbReference type="RefSeq" id="WP_086238021.1">
    <property type="nucleotide sequence ID" value="NZ_CP018789.1"/>
</dbReference>
<reference evidence="4" key="1">
    <citation type="journal article" date="2017" name="Genome Biol. Evol.">
        <title>Comparative Genomic Analysis Identifies a Campylobacter Clade Deficient in Selenium Metabolism.</title>
        <authorList>
            <person name="Miller W.G."/>
            <person name="Yee E."/>
            <person name="Lopes B.S."/>
            <person name="Chapman M.H."/>
            <person name="Huynh S."/>
            <person name="Bono J.L."/>
            <person name="Parker C.T."/>
            <person name="Strachan N.J.C."/>
            <person name="Forbes K.J."/>
        </authorList>
    </citation>
    <scope>NUCLEOTIDE SEQUENCE [LARGE SCALE GENOMIC DNA]</scope>
    <source>
        <strain evidence="4">RM6137</strain>
    </source>
</reference>
<keyword evidence="5" id="KW-1185">Reference proteome</keyword>
<proteinExistence type="predicted"/>
<gene>
    <name evidence="2" type="ORF">CSUIS_1260</name>
    <name evidence="3" type="ORF">V2I23_06785</name>
</gene>
<keyword evidence="1" id="KW-0812">Transmembrane</keyword>
<sequence>MSYFNLFHILAIIIIIALFGGFTYFIILKEKRVKAAISLLIANVTIMSCIAIISMMLIDRYTKVAVIESFQGKRTLINETITYTGVVRNIGYGYINSCTMEIELINAPVKKLEASAFEERGFFQTYLGSSNNQKSSIKAEFLIVKDLPSGDQKSFGFTMPYPAHFNNHSTKYTLDCK</sequence>
<dbReference type="Proteomes" id="UP001331664">
    <property type="component" value="Unassembled WGS sequence"/>
</dbReference>
<evidence type="ECO:0000256" key="1">
    <source>
        <dbReference type="SAM" id="Phobius"/>
    </source>
</evidence>
<dbReference type="STRING" id="1660073.CSUIS_1260"/>